<feature type="domain" description="DUF6089" evidence="1">
    <location>
        <begin position="7"/>
        <end position="205"/>
    </location>
</feature>
<evidence type="ECO:0000313" key="2">
    <source>
        <dbReference type="EMBL" id="GAA4444713.1"/>
    </source>
</evidence>
<evidence type="ECO:0000259" key="1">
    <source>
        <dbReference type="Pfam" id="PF19573"/>
    </source>
</evidence>
<dbReference type="EMBL" id="BAABEY010000032">
    <property type="protein sequence ID" value="GAA4444713.1"/>
    <property type="molecule type" value="Genomic_DNA"/>
</dbReference>
<sequence>MPTVFGQKWEVGAGVGGMNYTGDIARKLQIRNFRPAGNLFARYNLKNGFSFRAEFLGGGIAAADRNADNAFQQQRDLSFKTLVLEGNLATEYNFLDYRDSRKALNWTPYVMGGIGYALFRPKPDNGSYKTSTLVIPFGVGLKYQVKRPWGVGVEFSARKTFTDYLDNFGGKEVVPDKFGNGNPALKDIYYFLGVNVSYTFYKIVCP</sequence>
<organism evidence="2 3">
    <name type="scientific">Ravibacter arvi</name>
    <dbReference type="NCBI Taxonomy" id="2051041"/>
    <lineage>
        <taxon>Bacteria</taxon>
        <taxon>Pseudomonadati</taxon>
        <taxon>Bacteroidota</taxon>
        <taxon>Cytophagia</taxon>
        <taxon>Cytophagales</taxon>
        <taxon>Spirosomataceae</taxon>
        <taxon>Ravibacter</taxon>
    </lineage>
</organism>
<keyword evidence="3" id="KW-1185">Reference proteome</keyword>
<dbReference type="InterPro" id="IPR011250">
    <property type="entry name" value="OMP/PagP_B-barrel"/>
</dbReference>
<comment type="caution">
    <text evidence="2">The sequence shown here is derived from an EMBL/GenBank/DDBJ whole genome shotgun (WGS) entry which is preliminary data.</text>
</comment>
<reference evidence="3" key="1">
    <citation type="journal article" date="2019" name="Int. J. Syst. Evol. Microbiol.">
        <title>The Global Catalogue of Microorganisms (GCM) 10K type strain sequencing project: providing services to taxonomists for standard genome sequencing and annotation.</title>
        <authorList>
            <consortium name="The Broad Institute Genomics Platform"/>
            <consortium name="The Broad Institute Genome Sequencing Center for Infectious Disease"/>
            <person name="Wu L."/>
            <person name="Ma J."/>
        </authorList>
    </citation>
    <scope>NUCLEOTIDE SEQUENCE [LARGE SCALE GENOMIC DNA]</scope>
    <source>
        <strain evidence="3">JCM 31920</strain>
    </source>
</reference>
<dbReference type="Proteomes" id="UP001501508">
    <property type="component" value="Unassembled WGS sequence"/>
</dbReference>
<accession>A0ABP8M571</accession>
<protein>
    <recommendedName>
        <fullName evidence="1">DUF6089 domain-containing protein</fullName>
    </recommendedName>
</protein>
<proteinExistence type="predicted"/>
<name>A0ABP8M571_9BACT</name>
<gene>
    <name evidence="2" type="ORF">GCM10023091_35330</name>
</gene>
<dbReference type="SUPFAM" id="SSF56925">
    <property type="entry name" value="OMPA-like"/>
    <property type="match status" value="1"/>
</dbReference>
<dbReference type="Gene3D" id="2.40.160.20">
    <property type="match status" value="1"/>
</dbReference>
<dbReference type="Pfam" id="PF19573">
    <property type="entry name" value="DUF6089"/>
    <property type="match status" value="1"/>
</dbReference>
<evidence type="ECO:0000313" key="3">
    <source>
        <dbReference type="Proteomes" id="UP001501508"/>
    </source>
</evidence>
<dbReference type="InterPro" id="IPR045743">
    <property type="entry name" value="DUF6089"/>
</dbReference>